<sequence length="26" mass="3234">MKNSLLYRGFRHPAEIISHVVWLYFR</sequence>
<reference evidence="1 2" key="1">
    <citation type="submission" date="2017-10" db="EMBL/GenBank/DDBJ databases">
        <title>Massilia psychrophilum sp. nov., a novel purple-pigmented bacterium isolated from Tianshan glacier, Xinjiang Municipality, China.</title>
        <authorList>
            <person name="Wang H."/>
        </authorList>
    </citation>
    <scope>NUCLEOTIDE SEQUENCE [LARGE SCALE GENOMIC DNA]</scope>
    <source>
        <strain evidence="1 2">JCM 30813</strain>
    </source>
</reference>
<feature type="non-terminal residue" evidence="1">
    <location>
        <position position="26"/>
    </location>
</feature>
<dbReference type="Proteomes" id="UP000228593">
    <property type="component" value="Unassembled WGS sequence"/>
</dbReference>
<dbReference type="EMBL" id="PDOB01000065">
    <property type="protein sequence ID" value="PIL37824.1"/>
    <property type="molecule type" value="Genomic_DNA"/>
</dbReference>
<evidence type="ECO:0000313" key="1">
    <source>
        <dbReference type="EMBL" id="PIL37824.1"/>
    </source>
</evidence>
<comment type="caution">
    <text evidence="1">The sequence shown here is derived from an EMBL/GenBank/DDBJ whole genome shotgun (WGS) entry which is preliminary data.</text>
</comment>
<keyword evidence="2" id="KW-1185">Reference proteome</keyword>
<organism evidence="1 2">
    <name type="scientific">Massilia psychrophila</name>
    <dbReference type="NCBI Taxonomy" id="1603353"/>
    <lineage>
        <taxon>Bacteria</taxon>
        <taxon>Pseudomonadati</taxon>
        <taxon>Pseudomonadota</taxon>
        <taxon>Betaproteobacteria</taxon>
        <taxon>Burkholderiales</taxon>
        <taxon>Oxalobacteraceae</taxon>
        <taxon>Telluria group</taxon>
        <taxon>Massilia</taxon>
    </lineage>
</organism>
<gene>
    <name evidence="1" type="ORF">CR103_21350</name>
</gene>
<protein>
    <submittedName>
        <fullName evidence="1">IS6 family transposase</fullName>
    </submittedName>
</protein>
<evidence type="ECO:0000313" key="2">
    <source>
        <dbReference type="Proteomes" id="UP000228593"/>
    </source>
</evidence>
<proteinExistence type="predicted"/>
<accession>A0A2G8SVN3</accession>
<name>A0A2G8SVN3_9BURK</name>
<dbReference type="AlphaFoldDB" id="A0A2G8SVN3"/>